<evidence type="ECO:0000313" key="2">
    <source>
        <dbReference type="Proteomes" id="UP001357485"/>
    </source>
</evidence>
<keyword evidence="2" id="KW-1185">Reference proteome</keyword>
<name>A0ABR0LTN6_9PEZI</name>
<gene>
    <name evidence="1" type="primary">SOG2_3</name>
    <name evidence="1" type="ORF">LTR16_009617</name>
</gene>
<dbReference type="Proteomes" id="UP001357485">
    <property type="component" value="Unassembled WGS sequence"/>
</dbReference>
<proteinExistence type="predicted"/>
<dbReference type="Pfam" id="PF10428">
    <property type="entry name" value="SOG2"/>
    <property type="match status" value="1"/>
</dbReference>
<evidence type="ECO:0000313" key="1">
    <source>
        <dbReference type="EMBL" id="KAK5241217.1"/>
    </source>
</evidence>
<reference evidence="1 2" key="1">
    <citation type="submission" date="2023-08" db="EMBL/GenBank/DDBJ databases">
        <title>Black Yeasts Isolated from many extreme environments.</title>
        <authorList>
            <person name="Coleine C."/>
            <person name="Stajich J.E."/>
            <person name="Selbmann L."/>
        </authorList>
    </citation>
    <scope>NUCLEOTIDE SEQUENCE [LARGE SCALE GENOMIC DNA]</scope>
    <source>
        <strain evidence="1 2">CCFEE 536</strain>
    </source>
</reference>
<dbReference type="EMBL" id="JAVRRA010010754">
    <property type="protein sequence ID" value="KAK5241217.1"/>
    <property type="molecule type" value="Genomic_DNA"/>
</dbReference>
<feature type="non-terminal residue" evidence="1">
    <location>
        <position position="120"/>
    </location>
</feature>
<organism evidence="1 2">
    <name type="scientific">Cryomyces antarcticus</name>
    <dbReference type="NCBI Taxonomy" id="329879"/>
    <lineage>
        <taxon>Eukaryota</taxon>
        <taxon>Fungi</taxon>
        <taxon>Dikarya</taxon>
        <taxon>Ascomycota</taxon>
        <taxon>Pezizomycotina</taxon>
        <taxon>Dothideomycetes</taxon>
        <taxon>Dothideomycetes incertae sedis</taxon>
        <taxon>Cryomyces</taxon>
    </lineage>
</organism>
<dbReference type="InterPro" id="IPR019487">
    <property type="entry name" value="RAM_signalling_pathway_SOG2"/>
</dbReference>
<feature type="non-terminal residue" evidence="1">
    <location>
        <position position="1"/>
    </location>
</feature>
<protein>
    <submittedName>
        <fullName evidence="1">RAM signaling network component</fullName>
    </submittedName>
</protein>
<accession>A0ABR0LTN6</accession>
<sequence length="120" mass="13900">LTEEKRESRAPDVAIRAGKSILYSIFQIYRPLRDLIKLVRDVERKRSRLECLFFSACSHLEELDRQLANIESLTDDDGNAKKRLSTHSVMSSCLTCIQAHDKMSTELRVHVRHIIHRGEP</sequence>
<comment type="caution">
    <text evidence="1">The sequence shown here is derived from an EMBL/GenBank/DDBJ whole genome shotgun (WGS) entry which is preliminary data.</text>
</comment>